<evidence type="ECO:0000313" key="16">
    <source>
        <dbReference type="Proteomes" id="UP000290283"/>
    </source>
</evidence>
<keyword evidence="6 10" id="KW-0133">Cell shape</keyword>
<dbReference type="Gene3D" id="3.90.190.20">
    <property type="entry name" value="Mur ligase, C-terminal domain"/>
    <property type="match status" value="1"/>
</dbReference>
<dbReference type="GO" id="GO:0005737">
    <property type="term" value="C:cytoplasm"/>
    <property type="evidence" value="ECO:0007669"/>
    <property type="project" value="UniProtKB-SubCell"/>
</dbReference>
<organism evidence="15 16">
    <name type="scientific">Flavobacterium amnicola</name>
    <dbReference type="NCBI Taxonomy" id="2506422"/>
    <lineage>
        <taxon>Bacteria</taxon>
        <taxon>Pseudomonadati</taxon>
        <taxon>Bacteroidota</taxon>
        <taxon>Flavobacteriia</taxon>
        <taxon>Flavobacteriales</taxon>
        <taxon>Flavobacteriaceae</taxon>
        <taxon>Flavobacterium</taxon>
    </lineage>
</organism>
<comment type="similarity">
    <text evidence="10">Belongs to the MurCDEF family. MurF subfamily.</text>
</comment>
<dbReference type="InterPro" id="IPR000713">
    <property type="entry name" value="Mur_ligase_N"/>
</dbReference>
<comment type="subcellular location">
    <subcellularLocation>
        <location evidence="10 11">Cytoplasm</location>
    </subcellularLocation>
</comment>
<comment type="function">
    <text evidence="10 11">Involved in cell wall formation. Catalyzes the final step in the synthesis of UDP-N-acetylmuramoyl-pentapeptide, the precursor of murein.</text>
</comment>
<dbReference type="Pfam" id="PF08245">
    <property type="entry name" value="Mur_ligase_M"/>
    <property type="match status" value="1"/>
</dbReference>
<evidence type="ECO:0000256" key="9">
    <source>
        <dbReference type="ARBA" id="ARBA00023316"/>
    </source>
</evidence>
<evidence type="ECO:0000256" key="4">
    <source>
        <dbReference type="ARBA" id="ARBA00022741"/>
    </source>
</evidence>
<gene>
    <name evidence="10" type="primary">murF</name>
    <name evidence="15" type="ORF">EQG63_10415</name>
</gene>
<sequence>MRIEEIYQCFLQCDSVSTDTRKIEPNSLFVALKGDNFDANTFAQEALNKGAQFVIIDNKNYYTDENKMLLVADSLKTLQELANYHRKQLGLPIIALTGSNGKTTTKELINCVLSKKYNTKATIGNLNNHIGVPLTLLSFKEDTDIGIVEMGANHQKEIEFLSSIAEPDFGYITNFGKAHLEGFGGLEGVIKGKSELYNYLIQNDKTIFVNLDDTLQEEKTDHTNRYTFSLEKKSDVKIEGISANPMVKIVFNNIQIHSHLIGIYNANNINAAITIGKYFNISDEDIKSAIENYIPNNNRSQLIEKNSNQIILDAYNANPSSMQAAITNFVQLDAANKIAILGDMFELGNESIEEHKKIIASLENESQIQVYFIGKDFYQNKSETNHFAFFENLQSFIEALKKTKLSNKTILIKGSRGMALEKTLEII</sequence>
<evidence type="ECO:0000256" key="11">
    <source>
        <dbReference type="RuleBase" id="RU004136"/>
    </source>
</evidence>
<name>A0A4Q1K149_9FLAO</name>
<feature type="binding site" evidence="10">
    <location>
        <begin position="98"/>
        <end position="104"/>
    </location>
    <ligand>
        <name>ATP</name>
        <dbReference type="ChEBI" id="CHEBI:30616"/>
    </ligand>
</feature>
<dbReference type="AlphaFoldDB" id="A0A4Q1K149"/>
<dbReference type="InterPro" id="IPR036565">
    <property type="entry name" value="Mur-like_cat_sf"/>
</dbReference>
<evidence type="ECO:0000256" key="2">
    <source>
        <dbReference type="ARBA" id="ARBA00022598"/>
    </source>
</evidence>
<evidence type="ECO:0000256" key="5">
    <source>
        <dbReference type="ARBA" id="ARBA00022840"/>
    </source>
</evidence>
<dbReference type="GO" id="GO:0071555">
    <property type="term" value="P:cell wall organization"/>
    <property type="evidence" value="ECO:0007669"/>
    <property type="project" value="UniProtKB-KW"/>
</dbReference>
<keyword evidence="16" id="KW-1185">Reference proteome</keyword>
<protein>
    <recommendedName>
        <fullName evidence="10 11">UDP-N-acetylmuramoyl-tripeptide--D-alanyl-D-alanine ligase</fullName>
        <ecNumber evidence="10 11">6.3.2.10</ecNumber>
    </recommendedName>
    <alternativeName>
        <fullName evidence="10">D-alanyl-D-alanine-adding enzyme</fullName>
    </alternativeName>
</protein>
<dbReference type="Proteomes" id="UP000290283">
    <property type="component" value="Unassembled WGS sequence"/>
</dbReference>
<dbReference type="GO" id="GO:0051301">
    <property type="term" value="P:cell division"/>
    <property type="evidence" value="ECO:0007669"/>
    <property type="project" value="UniProtKB-KW"/>
</dbReference>
<dbReference type="Pfam" id="PF02875">
    <property type="entry name" value="Mur_ligase_C"/>
    <property type="match status" value="1"/>
</dbReference>
<dbReference type="GO" id="GO:0009252">
    <property type="term" value="P:peptidoglycan biosynthetic process"/>
    <property type="evidence" value="ECO:0007669"/>
    <property type="project" value="UniProtKB-UniRule"/>
</dbReference>
<keyword evidence="2 10" id="KW-0436">Ligase</keyword>
<keyword evidence="5 10" id="KW-0067">ATP-binding</keyword>
<dbReference type="InterPro" id="IPR005863">
    <property type="entry name" value="UDP-N-AcMur_synth"/>
</dbReference>
<comment type="catalytic activity">
    <reaction evidence="10 11">
        <text>D-alanyl-D-alanine + UDP-N-acetyl-alpha-D-muramoyl-L-alanyl-gamma-D-glutamyl-meso-2,6-diaminopimelate + ATP = UDP-N-acetyl-alpha-D-muramoyl-L-alanyl-gamma-D-glutamyl-meso-2,6-diaminopimeloyl-D-alanyl-D-alanine + ADP + phosphate + H(+)</text>
        <dbReference type="Rhea" id="RHEA:28374"/>
        <dbReference type="ChEBI" id="CHEBI:15378"/>
        <dbReference type="ChEBI" id="CHEBI:30616"/>
        <dbReference type="ChEBI" id="CHEBI:43474"/>
        <dbReference type="ChEBI" id="CHEBI:57822"/>
        <dbReference type="ChEBI" id="CHEBI:61386"/>
        <dbReference type="ChEBI" id="CHEBI:83905"/>
        <dbReference type="ChEBI" id="CHEBI:456216"/>
        <dbReference type="EC" id="6.3.2.10"/>
    </reaction>
</comment>
<dbReference type="InterPro" id="IPR051046">
    <property type="entry name" value="MurCDEF_CellWall_CoF430Synth"/>
</dbReference>
<keyword evidence="4 10" id="KW-0547">Nucleotide-binding</keyword>
<dbReference type="NCBIfam" id="TIGR01143">
    <property type="entry name" value="murF"/>
    <property type="match status" value="1"/>
</dbReference>
<keyword evidence="9 10" id="KW-0961">Cell wall biogenesis/degradation</keyword>
<proteinExistence type="inferred from homology"/>
<dbReference type="OrthoDB" id="9801978at2"/>
<dbReference type="InterPro" id="IPR013221">
    <property type="entry name" value="Mur_ligase_cen"/>
</dbReference>
<comment type="pathway">
    <text evidence="10 11">Cell wall biogenesis; peptidoglycan biosynthesis.</text>
</comment>
<reference evidence="16" key="1">
    <citation type="submission" date="2019-01" db="EMBL/GenBank/DDBJ databases">
        <title>Cytophagaceae bacterium strain CAR-16.</title>
        <authorList>
            <person name="Chen W.-M."/>
        </authorList>
    </citation>
    <scope>NUCLEOTIDE SEQUENCE [LARGE SCALE GENOMIC DNA]</scope>
    <source>
        <strain evidence="16">LLJ-11</strain>
    </source>
</reference>
<evidence type="ECO:0000256" key="6">
    <source>
        <dbReference type="ARBA" id="ARBA00022960"/>
    </source>
</evidence>
<keyword evidence="8 10" id="KW-0131">Cell cycle</keyword>
<dbReference type="GO" id="GO:0008766">
    <property type="term" value="F:UDP-N-acetylmuramoylalanyl-D-glutamyl-2,6-diaminopimelate-D-alanyl-D-alanine ligase activity"/>
    <property type="evidence" value="ECO:0007669"/>
    <property type="project" value="RHEA"/>
</dbReference>
<evidence type="ECO:0000256" key="3">
    <source>
        <dbReference type="ARBA" id="ARBA00022618"/>
    </source>
</evidence>
<evidence type="ECO:0000313" key="15">
    <source>
        <dbReference type="EMBL" id="RXR17887.1"/>
    </source>
</evidence>
<dbReference type="InterPro" id="IPR035911">
    <property type="entry name" value="MurE/MurF_N"/>
</dbReference>
<evidence type="ECO:0000259" key="12">
    <source>
        <dbReference type="Pfam" id="PF01225"/>
    </source>
</evidence>
<evidence type="ECO:0000256" key="10">
    <source>
        <dbReference type="HAMAP-Rule" id="MF_02019"/>
    </source>
</evidence>
<evidence type="ECO:0000259" key="14">
    <source>
        <dbReference type="Pfam" id="PF08245"/>
    </source>
</evidence>
<dbReference type="Gene3D" id="3.40.1190.10">
    <property type="entry name" value="Mur-like, catalytic domain"/>
    <property type="match status" value="1"/>
</dbReference>
<dbReference type="HAMAP" id="MF_02019">
    <property type="entry name" value="MurF"/>
    <property type="match status" value="1"/>
</dbReference>
<evidence type="ECO:0000256" key="1">
    <source>
        <dbReference type="ARBA" id="ARBA00022490"/>
    </source>
</evidence>
<keyword evidence="1 10" id="KW-0963">Cytoplasm</keyword>
<evidence type="ECO:0000256" key="8">
    <source>
        <dbReference type="ARBA" id="ARBA00023306"/>
    </source>
</evidence>
<keyword evidence="3 10" id="KW-0132">Cell division</keyword>
<dbReference type="InterPro" id="IPR004101">
    <property type="entry name" value="Mur_ligase_C"/>
</dbReference>
<feature type="domain" description="Mur ligase central" evidence="14">
    <location>
        <begin position="97"/>
        <end position="275"/>
    </location>
</feature>
<dbReference type="SUPFAM" id="SSF53244">
    <property type="entry name" value="MurD-like peptide ligases, peptide-binding domain"/>
    <property type="match status" value="1"/>
</dbReference>
<dbReference type="RefSeq" id="WP_129436310.1">
    <property type="nucleotide sequence ID" value="NZ_SBKO01000004.1"/>
</dbReference>
<dbReference type="PANTHER" id="PTHR43024:SF1">
    <property type="entry name" value="UDP-N-ACETYLMURAMOYL-TRIPEPTIDE--D-ALANYL-D-ALANINE LIGASE"/>
    <property type="match status" value="1"/>
</dbReference>
<feature type="domain" description="Mur ligase C-terminal" evidence="13">
    <location>
        <begin position="299"/>
        <end position="416"/>
    </location>
</feature>
<dbReference type="EMBL" id="SBKO01000004">
    <property type="protein sequence ID" value="RXR17887.1"/>
    <property type="molecule type" value="Genomic_DNA"/>
</dbReference>
<dbReference type="Gene3D" id="3.40.1390.10">
    <property type="entry name" value="MurE/MurF, N-terminal domain"/>
    <property type="match status" value="1"/>
</dbReference>
<dbReference type="GO" id="GO:0008360">
    <property type="term" value="P:regulation of cell shape"/>
    <property type="evidence" value="ECO:0007669"/>
    <property type="project" value="UniProtKB-KW"/>
</dbReference>
<dbReference type="Pfam" id="PF01225">
    <property type="entry name" value="Mur_ligase"/>
    <property type="match status" value="1"/>
</dbReference>
<feature type="domain" description="Mur ligase N-terminal catalytic" evidence="12">
    <location>
        <begin position="15"/>
        <end position="84"/>
    </location>
</feature>
<accession>A0A4Q1K149</accession>
<dbReference type="GO" id="GO:0047480">
    <property type="term" value="F:UDP-N-acetylmuramoyl-tripeptide-D-alanyl-D-alanine ligase activity"/>
    <property type="evidence" value="ECO:0007669"/>
    <property type="project" value="UniProtKB-UniRule"/>
</dbReference>
<evidence type="ECO:0000259" key="13">
    <source>
        <dbReference type="Pfam" id="PF02875"/>
    </source>
</evidence>
<dbReference type="GO" id="GO:0005524">
    <property type="term" value="F:ATP binding"/>
    <property type="evidence" value="ECO:0007669"/>
    <property type="project" value="UniProtKB-UniRule"/>
</dbReference>
<dbReference type="InterPro" id="IPR036615">
    <property type="entry name" value="Mur_ligase_C_dom_sf"/>
</dbReference>
<dbReference type="SUPFAM" id="SSF53623">
    <property type="entry name" value="MurD-like peptide ligases, catalytic domain"/>
    <property type="match status" value="1"/>
</dbReference>
<evidence type="ECO:0000256" key="7">
    <source>
        <dbReference type="ARBA" id="ARBA00022984"/>
    </source>
</evidence>
<dbReference type="UniPathway" id="UPA00219"/>
<dbReference type="PANTHER" id="PTHR43024">
    <property type="entry name" value="UDP-N-ACETYLMURAMOYL-TRIPEPTIDE--D-ALANYL-D-ALANINE LIGASE"/>
    <property type="match status" value="1"/>
</dbReference>
<dbReference type="EC" id="6.3.2.10" evidence="10 11"/>
<comment type="caution">
    <text evidence="15">The sequence shown here is derived from an EMBL/GenBank/DDBJ whole genome shotgun (WGS) entry which is preliminary data.</text>
</comment>
<dbReference type="SUPFAM" id="SSF63418">
    <property type="entry name" value="MurE/MurF N-terminal domain"/>
    <property type="match status" value="1"/>
</dbReference>
<keyword evidence="7 10" id="KW-0573">Peptidoglycan synthesis</keyword>